<gene>
    <name evidence="2" type="ORF">GCM10010145_09090</name>
</gene>
<accession>A0A918B7V6</accession>
<dbReference type="RefSeq" id="WP_229820819.1">
    <property type="nucleotide sequence ID" value="NZ_BMQK01000001.1"/>
</dbReference>
<organism evidence="2 3">
    <name type="scientific">Streptomyces ruber</name>
    <dbReference type="NCBI Taxonomy" id="83378"/>
    <lineage>
        <taxon>Bacteria</taxon>
        <taxon>Bacillati</taxon>
        <taxon>Actinomycetota</taxon>
        <taxon>Actinomycetes</taxon>
        <taxon>Kitasatosporales</taxon>
        <taxon>Streptomycetaceae</taxon>
        <taxon>Streptomyces</taxon>
    </lineage>
</organism>
<sequence length="90" mass="9765">MTLLALTACAVLAGAESLLAVGEWVTDAPPALLQRLGTVIDPLLPERSWSAESTIRRLPAEIDADAPDRRCRTVLSRSDRCRRGHTFPLG</sequence>
<evidence type="ECO:0000313" key="2">
    <source>
        <dbReference type="EMBL" id="GGQ42451.1"/>
    </source>
</evidence>
<dbReference type="AlphaFoldDB" id="A0A918B7V6"/>
<evidence type="ECO:0000313" key="3">
    <source>
        <dbReference type="Proteomes" id="UP000620156"/>
    </source>
</evidence>
<comment type="caution">
    <text evidence="2">The sequence shown here is derived from an EMBL/GenBank/DDBJ whole genome shotgun (WGS) entry which is preliminary data.</text>
</comment>
<keyword evidence="3" id="KW-1185">Reference proteome</keyword>
<reference evidence="2" key="2">
    <citation type="submission" date="2020-09" db="EMBL/GenBank/DDBJ databases">
        <authorList>
            <person name="Sun Q."/>
            <person name="Ohkuma M."/>
        </authorList>
    </citation>
    <scope>NUCLEOTIDE SEQUENCE</scope>
    <source>
        <strain evidence="2">JCM 3131</strain>
    </source>
</reference>
<feature type="signal peptide" evidence="1">
    <location>
        <begin position="1"/>
        <end position="20"/>
    </location>
</feature>
<dbReference type="EMBL" id="BMQK01000001">
    <property type="protein sequence ID" value="GGQ42451.1"/>
    <property type="molecule type" value="Genomic_DNA"/>
</dbReference>
<keyword evidence="1" id="KW-0732">Signal</keyword>
<dbReference type="Proteomes" id="UP000620156">
    <property type="component" value="Unassembled WGS sequence"/>
</dbReference>
<protein>
    <recommendedName>
        <fullName evidence="4">H repeat-associated protein N-terminal domain-containing protein</fullName>
    </recommendedName>
</protein>
<proteinExistence type="predicted"/>
<feature type="chain" id="PRO_5039101651" description="H repeat-associated protein N-terminal domain-containing protein" evidence="1">
    <location>
        <begin position="21"/>
        <end position="90"/>
    </location>
</feature>
<reference evidence="2" key="1">
    <citation type="journal article" date="2014" name="Int. J. Syst. Evol. Microbiol.">
        <title>Complete genome sequence of Corynebacterium casei LMG S-19264T (=DSM 44701T), isolated from a smear-ripened cheese.</title>
        <authorList>
            <consortium name="US DOE Joint Genome Institute (JGI-PGF)"/>
            <person name="Walter F."/>
            <person name="Albersmeier A."/>
            <person name="Kalinowski J."/>
            <person name="Ruckert C."/>
        </authorList>
    </citation>
    <scope>NUCLEOTIDE SEQUENCE</scope>
    <source>
        <strain evidence="2">JCM 3131</strain>
    </source>
</reference>
<name>A0A918B7V6_9ACTN</name>
<evidence type="ECO:0000256" key="1">
    <source>
        <dbReference type="SAM" id="SignalP"/>
    </source>
</evidence>
<evidence type="ECO:0008006" key="4">
    <source>
        <dbReference type="Google" id="ProtNLM"/>
    </source>
</evidence>